<protein>
    <recommendedName>
        <fullName evidence="5">HECT-type E3 ubiquitin transferase</fullName>
        <ecNumber evidence="5">2.3.2.26</ecNumber>
    </recommendedName>
</protein>
<keyword evidence="15" id="KW-1185">Reference proteome</keyword>
<evidence type="ECO:0000256" key="10">
    <source>
        <dbReference type="ARBA" id="ARBA00023043"/>
    </source>
</evidence>
<reference evidence="14" key="1">
    <citation type="submission" date="2025-08" db="UniProtKB">
        <authorList>
            <consortium name="Ensembl"/>
        </authorList>
    </citation>
    <scope>IDENTIFICATION</scope>
</reference>
<evidence type="ECO:0000313" key="14">
    <source>
        <dbReference type="Ensembl" id="ENSNMLP00000010674.1"/>
    </source>
</evidence>
<dbReference type="GO" id="GO:0006511">
    <property type="term" value="P:ubiquitin-dependent protein catabolic process"/>
    <property type="evidence" value="ECO:0007669"/>
    <property type="project" value="TreeGrafter"/>
</dbReference>
<evidence type="ECO:0000256" key="1">
    <source>
        <dbReference type="ARBA" id="ARBA00000885"/>
    </source>
</evidence>
<comment type="subcellular location">
    <subcellularLocation>
        <location evidence="3">Cytoplasm</location>
    </subcellularLocation>
    <subcellularLocation>
        <location evidence="2">Endomembrane system</location>
    </subcellularLocation>
</comment>
<dbReference type="Gene3D" id="3.30.2410.10">
    <property type="entry name" value="Hect, E3 ligase catalytic domain"/>
    <property type="match status" value="1"/>
</dbReference>
<evidence type="ECO:0000256" key="7">
    <source>
        <dbReference type="ARBA" id="ARBA00022679"/>
    </source>
</evidence>
<dbReference type="GO" id="GO:0000139">
    <property type="term" value="C:Golgi membrane"/>
    <property type="evidence" value="ECO:0007669"/>
    <property type="project" value="TreeGrafter"/>
</dbReference>
<feature type="domain" description="HECT" evidence="13">
    <location>
        <begin position="28"/>
        <end position="347"/>
    </location>
</feature>
<dbReference type="AlphaFoldDB" id="A0A8C6SUT0"/>
<dbReference type="Gene3D" id="3.30.2160.10">
    <property type="entry name" value="Hect, E3 ligase catalytic domain"/>
    <property type="match status" value="1"/>
</dbReference>
<dbReference type="SUPFAM" id="SSF56204">
    <property type="entry name" value="Hect, E3 ligase catalytic domain"/>
    <property type="match status" value="1"/>
</dbReference>
<sequence>LFFCLPLCSKYQKQSIFRSSCEMVSKSTNEKLKQGIAVRFHGEEGMGQGVVREWFDVLSNEIINPDYGLFTQSADGTTFQPNSNSFVNPDHLNYFQFAGQILGLALYHRQLVNIYFTRSFYKHILGIPVNYQDVSSIDPEYAKNLQWILDNDISDLGLELSFSVETDVFGAMEEVPLKPGGTSIQVTQDNKAEYVQLVTELRMTRAIQPQINLFDEYELELLLSGMPEIDVQDWYKNTDYTSGYDTQEPVIQWFWEVVRSLTQEERVLLLQFVTGSSRVPHGGFAFLMGGSGLQKFTITAVPYTAHLLPTSSTCINMLKLPDYPSQDVLKDRLLVALHCGSYGYTMA</sequence>
<dbReference type="InterPro" id="IPR035983">
    <property type="entry name" value="Hect_E3_ubiquitin_ligase"/>
</dbReference>
<evidence type="ECO:0000256" key="4">
    <source>
        <dbReference type="ARBA" id="ARBA00004906"/>
    </source>
</evidence>
<dbReference type="GO" id="GO:0000209">
    <property type="term" value="P:protein polyubiquitination"/>
    <property type="evidence" value="ECO:0007669"/>
    <property type="project" value="TreeGrafter"/>
</dbReference>
<keyword evidence="11" id="KW-0472">Membrane</keyword>
<dbReference type="PANTHER" id="PTHR11254">
    <property type="entry name" value="HECT DOMAIN UBIQUITIN-PROTEIN LIGASE"/>
    <property type="match status" value="1"/>
</dbReference>
<dbReference type="FunFam" id="3.30.2410.10:FF:000016">
    <property type="entry name" value="E3 ubiquitin-protein ligase HACE1 isoform X1"/>
    <property type="match status" value="1"/>
</dbReference>
<dbReference type="Pfam" id="PF00632">
    <property type="entry name" value="HECT"/>
    <property type="match status" value="1"/>
</dbReference>
<evidence type="ECO:0000256" key="12">
    <source>
        <dbReference type="PROSITE-ProRule" id="PRU00104"/>
    </source>
</evidence>
<evidence type="ECO:0000313" key="15">
    <source>
        <dbReference type="Proteomes" id="UP000694523"/>
    </source>
</evidence>
<keyword evidence="10" id="KW-0040">ANK repeat</keyword>
<dbReference type="Proteomes" id="UP000694523">
    <property type="component" value="Unplaced"/>
</dbReference>
<keyword evidence="7" id="KW-0808">Transferase</keyword>
<keyword evidence="9 12" id="KW-0833">Ubl conjugation pathway</keyword>
<keyword evidence="8" id="KW-0677">Repeat</keyword>
<dbReference type="Gene3D" id="3.90.1750.10">
    <property type="entry name" value="Hect, E3 ligase catalytic domains"/>
    <property type="match status" value="1"/>
</dbReference>
<dbReference type="FunFam" id="3.30.2160.10:FF:000001">
    <property type="entry name" value="E3 ubiquitin-protein ligase NEDD4-like"/>
    <property type="match status" value="1"/>
</dbReference>
<feature type="active site" description="Glycyl thioester intermediate" evidence="12">
    <location>
        <position position="314"/>
    </location>
</feature>
<dbReference type="InterPro" id="IPR050409">
    <property type="entry name" value="E3_ubiq-protein_ligase"/>
</dbReference>
<evidence type="ECO:0000256" key="9">
    <source>
        <dbReference type="ARBA" id="ARBA00022786"/>
    </source>
</evidence>
<reference evidence="14" key="2">
    <citation type="submission" date="2025-09" db="UniProtKB">
        <authorList>
            <consortium name="Ensembl"/>
        </authorList>
    </citation>
    <scope>IDENTIFICATION</scope>
</reference>
<dbReference type="SMART" id="SM00119">
    <property type="entry name" value="HECTc"/>
    <property type="match status" value="1"/>
</dbReference>
<keyword evidence="6" id="KW-0963">Cytoplasm</keyword>
<evidence type="ECO:0000256" key="3">
    <source>
        <dbReference type="ARBA" id="ARBA00004496"/>
    </source>
</evidence>
<dbReference type="GO" id="GO:0061025">
    <property type="term" value="P:membrane fusion"/>
    <property type="evidence" value="ECO:0007669"/>
    <property type="project" value="TreeGrafter"/>
</dbReference>
<name>A0A8C6SUT0_9GOBI</name>
<dbReference type="PANTHER" id="PTHR11254:SF363">
    <property type="entry name" value="E3 UBIQUITIN-PROTEIN LIGASE HACE1"/>
    <property type="match status" value="1"/>
</dbReference>
<dbReference type="InterPro" id="IPR000569">
    <property type="entry name" value="HECT_dom"/>
</dbReference>
<dbReference type="GO" id="GO:0007030">
    <property type="term" value="P:Golgi organization"/>
    <property type="evidence" value="ECO:0007669"/>
    <property type="project" value="TreeGrafter"/>
</dbReference>
<dbReference type="GO" id="GO:0005634">
    <property type="term" value="C:nucleus"/>
    <property type="evidence" value="ECO:0007669"/>
    <property type="project" value="TreeGrafter"/>
</dbReference>
<evidence type="ECO:0000259" key="13">
    <source>
        <dbReference type="PROSITE" id="PS50237"/>
    </source>
</evidence>
<evidence type="ECO:0000256" key="11">
    <source>
        <dbReference type="ARBA" id="ARBA00023136"/>
    </source>
</evidence>
<dbReference type="CDD" id="cd00078">
    <property type="entry name" value="HECTc"/>
    <property type="match status" value="1"/>
</dbReference>
<evidence type="ECO:0000256" key="2">
    <source>
        <dbReference type="ARBA" id="ARBA00004308"/>
    </source>
</evidence>
<comment type="pathway">
    <text evidence="4">Protein modification; protein ubiquitination.</text>
</comment>
<dbReference type="GO" id="GO:0061630">
    <property type="term" value="F:ubiquitin protein ligase activity"/>
    <property type="evidence" value="ECO:0007669"/>
    <property type="project" value="UniProtKB-EC"/>
</dbReference>
<evidence type="ECO:0000256" key="5">
    <source>
        <dbReference type="ARBA" id="ARBA00012485"/>
    </source>
</evidence>
<organism evidence="14 15">
    <name type="scientific">Neogobius melanostomus</name>
    <name type="common">round goby</name>
    <dbReference type="NCBI Taxonomy" id="47308"/>
    <lineage>
        <taxon>Eukaryota</taxon>
        <taxon>Metazoa</taxon>
        <taxon>Chordata</taxon>
        <taxon>Craniata</taxon>
        <taxon>Vertebrata</taxon>
        <taxon>Euteleostomi</taxon>
        <taxon>Actinopterygii</taxon>
        <taxon>Neopterygii</taxon>
        <taxon>Teleostei</taxon>
        <taxon>Neoteleostei</taxon>
        <taxon>Acanthomorphata</taxon>
        <taxon>Gobiaria</taxon>
        <taxon>Gobiiformes</taxon>
        <taxon>Gobioidei</taxon>
        <taxon>Gobiidae</taxon>
        <taxon>Benthophilinae</taxon>
        <taxon>Neogobiini</taxon>
        <taxon>Neogobius</taxon>
    </lineage>
</organism>
<proteinExistence type="predicted"/>
<dbReference type="PROSITE" id="PS50237">
    <property type="entry name" value="HECT"/>
    <property type="match status" value="1"/>
</dbReference>
<comment type="catalytic activity">
    <reaction evidence="1">
        <text>S-ubiquitinyl-[E2 ubiquitin-conjugating enzyme]-L-cysteine + [acceptor protein]-L-lysine = [E2 ubiquitin-conjugating enzyme]-L-cysteine + N(6)-ubiquitinyl-[acceptor protein]-L-lysine.</text>
        <dbReference type="EC" id="2.3.2.26"/>
    </reaction>
</comment>
<evidence type="ECO:0000256" key="6">
    <source>
        <dbReference type="ARBA" id="ARBA00022490"/>
    </source>
</evidence>
<dbReference type="Ensembl" id="ENSNMLT00000012074.1">
    <property type="protein sequence ID" value="ENSNMLP00000010674.1"/>
    <property type="gene ID" value="ENSNMLG00000006761.1"/>
</dbReference>
<evidence type="ECO:0000256" key="8">
    <source>
        <dbReference type="ARBA" id="ARBA00022737"/>
    </source>
</evidence>
<accession>A0A8C6SUT0</accession>
<dbReference type="EC" id="2.3.2.26" evidence="5"/>